<feature type="non-terminal residue" evidence="2">
    <location>
        <position position="1"/>
    </location>
</feature>
<gene>
    <name evidence="2" type="ORF">OTU49_000660</name>
</gene>
<dbReference type="Proteomes" id="UP001445076">
    <property type="component" value="Unassembled WGS sequence"/>
</dbReference>
<evidence type="ECO:0000313" key="2">
    <source>
        <dbReference type="EMBL" id="KAK8744872.1"/>
    </source>
</evidence>
<keyword evidence="3" id="KW-1185">Reference proteome</keyword>
<sequence length="210" mass="24321">SRHRMEDQPDDVGNSRSRRGTAHWSQPCTNLMHDVNNTADSLAKHILLAVSRAISFMDDFRTKYAQDLGMDWANVLENYTSSQSIDFLQPKWEPQASDFNSHLKYAYEVIQRLAVGIEQVTLDQALYRGTFLQEFRSIENQIVKILCELHYAMVHQELTPSVLVTKEIMGEEYRDLEGESARTMRDTIIVRDYAKALNNLRDMFIAFENP</sequence>
<reference evidence="2 3" key="1">
    <citation type="journal article" date="2024" name="BMC Genomics">
        <title>Genome assembly of redclaw crayfish (Cherax quadricarinatus) provides insights into its immune adaptation and hypoxia tolerance.</title>
        <authorList>
            <person name="Liu Z."/>
            <person name="Zheng J."/>
            <person name="Li H."/>
            <person name="Fang K."/>
            <person name="Wang S."/>
            <person name="He J."/>
            <person name="Zhou D."/>
            <person name="Weng S."/>
            <person name="Chi M."/>
            <person name="Gu Z."/>
            <person name="He J."/>
            <person name="Li F."/>
            <person name="Wang M."/>
        </authorList>
    </citation>
    <scope>NUCLEOTIDE SEQUENCE [LARGE SCALE GENOMIC DNA]</scope>
    <source>
        <strain evidence="2">ZL_2023a</strain>
    </source>
</reference>
<protein>
    <submittedName>
        <fullName evidence="2">Uncharacterized protein</fullName>
    </submittedName>
</protein>
<evidence type="ECO:0000256" key="1">
    <source>
        <dbReference type="SAM" id="MobiDB-lite"/>
    </source>
</evidence>
<reference evidence="2" key="2">
    <citation type="submission" date="2024-01" db="EMBL/GenBank/DDBJ databases">
        <authorList>
            <person name="He J."/>
            <person name="Wang M."/>
            <person name="Zheng J."/>
            <person name="Liu Z."/>
        </authorList>
    </citation>
    <scope>NUCLEOTIDE SEQUENCE</scope>
    <source>
        <strain evidence="2">ZL_2023a</strain>
        <tissue evidence="2">Muscle</tissue>
    </source>
</reference>
<evidence type="ECO:0000313" key="3">
    <source>
        <dbReference type="Proteomes" id="UP001445076"/>
    </source>
</evidence>
<name>A0AAW0XKE7_CHEQU</name>
<dbReference type="EMBL" id="JARKIK010000021">
    <property type="protein sequence ID" value="KAK8744872.1"/>
    <property type="molecule type" value="Genomic_DNA"/>
</dbReference>
<organism evidence="2 3">
    <name type="scientific">Cherax quadricarinatus</name>
    <name type="common">Australian red claw crayfish</name>
    <dbReference type="NCBI Taxonomy" id="27406"/>
    <lineage>
        <taxon>Eukaryota</taxon>
        <taxon>Metazoa</taxon>
        <taxon>Ecdysozoa</taxon>
        <taxon>Arthropoda</taxon>
        <taxon>Crustacea</taxon>
        <taxon>Multicrustacea</taxon>
        <taxon>Malacostraca</taxon>
        <taxon>Eumalacostraca</taxon>
        <taxon>Eucarida</taxon>
        <taxon>Decapoda</taxon>
        <taxon>Pleocyemata</taxon>
        <taxon>Astacidea</taxon>
        <taxon>Parastacoidea</taxon>
        <taxon>Parastacidae</taxon>
        <taxon>Cherax</taxon>
    </lineage>
</organism>
<dbReference type="AlphaFoldDB" id="A0AAW0XKE7"/>
<proteinExistence type="predicted"/>
<dbReference type="EMBL" id="JARKIK010000021">
    <property type="protein sequence ID" value="KAK8744874.1"/>
    <property type="molecule type" value="Genomic_DNA"/>
</dbReference>
<comment type="caution">
    <text evidence="2">The sequence shown here is derived from an EMBL/GenBank/DDBJ whole genome shotgun (WGS) entry which is preliminary data.</text>
</comment>
<accession>A0AAW0XKE7</accession>
<dbReference type="EMBL" id="JARKIK010000021">
    <property type="protein sequence ID" value="KAK8744873.1"/>
    <property type="molecule type" value="Genomic_DNA"/>
</dbReference>
<feature type="region of interest" description="Disordered" evidence="1">
    <location>
        <begin position="1"/>
        <end position="27"/>
    </location>
</feature>